<evidence type="ECO:0000256" key="1">
    <source>
        <dbReference type="SAM" id="Phobius"/>
    </source>
</evidence>
<keyword evidence="1" id="KW-1133">Transmembrane helix</keyword>
<organism evidence="2 3">
    <name type="scientific">Rariglobus hedericola</name>
    <dbReference type="NCBI Taxonomy" id="2597822"/>
    <lineage>
        <taxon>Bacteria</taxon>
        <taxon>Pseudomonadati</taxon>
        <taxon>Verrucomicrobiota</taxon>
        <taxon>Opitutia</taxon>
        <taxon>Opitutales</taxon>
        <taxon>Opitutaceae</taxon>
        <taxon>Rariglobus</taxon>
    </lineage>
</organism>
<comment type="caution">
    <text evidence="2">The sequence shown here is derived from an EMBL/GenBank/DDBJ whole genome shotgun (WGS) entry which is preliminary data.</text>
</comment>
<gene>
    <name evidence="2" type="ORF">FPL22_08095</name>
</gene>
<name>A0A556QRH3_9BACT</name>
<keyword evidence="3" id="KW-1185">Reference proteome</keyword>
<accession>A0A556QRH3</accession>
<dbReference type="AlphaFoldDB" id="A0A556QRH3"/>
<protein>
    <submittedName>
        <fullName evidence="2">Uncharacterized protein</fullName>
    </submittedName>
</protein>
<dbReference type="EMBL" id="VMBG01000001">
    <property type="protein sequence ID" value="TSJ79240.1"/>
    <property type="molecule type" value="Genomic_DNA"/>
</dbReference>
<feature type="transmembrane region" description="Helical" evidence="1">
    <location>
        <begin position="38"/>
        <end position="59"/>
    </location>
</feature>
<evidence type="ECO:0000313" key="2">
    <source>
        <dbReference type="EMBL" id="TSJ79240.1"/>
    </source>
</evidence>
<keyword evidence="1" id="KW-0472">Membrane</keyword>
<sequence length="85" mass="9950">MKLTEDLKSPRLIHAKGFLFLLLGLIGVTGILLESPHFRTVVLLGVSIWAFCRFYYYLFYVLERYLGKSTPYAGIWDALRFVFKR</sequence>
<reference evidence="2 3" key="1">
    <citation type="submission" date="2019-07" db="EMBL/GenBank/DDBJ databases">
        <title>Description of 53C-WASEF.</title>
        <authorList>
            <person name="Pitt A."/>
            <person name="Hahn M.W."/>
        </authorList>
    </citation>
    <scope>NUCLEOTIDE SEQUENCE [LARGE SCALE GENOMIC DNA]</scope>
    <source>
        <strain evidence="2 3">53C-WASEF</strain>
    </source>
</reference>
<feature type="transmembrane region" description="Helical" evidence="1">
    <location>
        <begin position="12"/>
        <end position="32"/>
    </location>
</feature>
<proteinExistence type="predicted"/>
<dbReference type="Proteomes" id="UP000315648">
    <property type="component" value="Unassembled WGS sequence"/>
</dbReference>
<dbReference type="OrthoDB" id="196325at2"/>
<dbReference type="RefSeq" id="WP_144229583.1">
    <property type="nucleotide sequence ID" value="NZ_CBCRVV010000018.1"/>
</dbReference>
<evidence type="ECO:0000313" key="3">
    <source>
        <dbReference type="Proteomes" id="UP000315648"/>
    </source>
</evidence>
<keyword evidence="1" id="KW-0812">Transmembrane</keyword>